<dbReference type="Proteomes" id="UP001044222">
    <property type="component" value="Chromosome 7"/>
</dbReference>
<dbReference type="InterPro" id="IPR039704">
    <property type="entry name" value="Myogenic_factor"/>
</dbReference>
<evidence type="ECO:0000256" key="7">
    <source>
        <dbReference type="ARBA" id="ARBA00023242"/>
    </source>
</evidence>
<dbReference type="GO" id="GO:0045663">
    <property type="term" value="P:positive regulation of myoblast differentiation"/>
    <property type="evidence" value="ECO:0007669"/>
    <property type="project" value="TreeGrafter"/>
</dbReference>
<dbReference type="InterPro" id="IPR036638">
    <property type="entry name" value="HLH_DNA-bd_sf"/>
</dbReference>
<evidence type="ECO:0000256" key="2">
    <source>
        <dbReference type="ARBA" id="ARBA00011571"/>
    </source>
</evidence>
<evidence type="ECO:0000256" key="1">
    <source>
        <dbReference type="ARBA" id="ARBA00004123"/>
    </source>
</evidence>
<comment type="caution">
    <text evidence="10">The sequence shown here is derived from an EMBL/GenBank/DDBJ whole genome shotgun (WGS) entry which is preliminary data.</text>
</comment>
<dbReference type="InterPro" id="IPR011598">
    <property type="entry name" value="bHLH_dom"/>
</dbReference>
<evidence type="ECO:0000256" key="8">
    <source>
        <dbReference type="SAM" id="MobiDB-lite"/>
    </source>
</evidence>
<dbReference type="GO" id="GO:0000978">
    <property type="term" value="F:RNA polymerase II cis-regulatory region sequence-specific DNA binding"/>
    <property type="evidence" value="ECO:0007669"/>
    <property type="project" value="TreeGrafter"/>
</dbReference>
<dbReference type="PROSITE" id="PS50888">
    <property type="entry name" value="BHLH"/>
    <property type="match status" value="1"/>
</dbReference>
<protein>
    <recommendedName>
        <fullName evidence="9">BHLH domain-containing protein</fullName>
    </recommendedName>
</protein>
<comment type="subunit">
    <text evidence="2">Efficient DNA binding requires dimerization with another bHLH protein.</text>
</comment>
<keyword evidence="6" id="KW-0238">DNA-binding</keyword>
<dbReference type="GO" id="GO:0046983">
    <property type="term" value="F:protein dimerization activity"/>
    <property type="evidence" value="ECO:0007669"/>
    <property type="project" value="InterPro"/>
</dbReference>
<keyword evidence="4" id="KW-0517">Myogenesis</keyword>
<accession>A0A9D3MBT7</accession>
<keyword evidence="5" id="KW-0221">Differentiation</keyword>
<sequence length="216" mass="23659">MMDLFETGAYFFNDLRYLEGDGGPLQCLGAAGTSPLYGAREGPPSPPPPRRRGPGGRRVPGLGLQDLQEEVGAHGPPQGRHAARRRLRKINEAFEALKRKTVANPAQRLPKVEILRSAISYIEQLQELLHTLDREERAQGKDRAHCGAKKRHILSTDHFRGDSSHSWQTMINHREVVSGQAAESSASSSLHHLSSIVASISTEPPKEEPNQPASGT</sequence>
<feature type="domain" description="BHLH" evidence="9">
    <location>
        <begin position="74"/>
        <end position="125"/>
    </location>
</feature>
<proteinExistence type="predicted"/>
<dbReference type="Gene3D" id="4.10.280.10">
    <property type="entry name" value="Helix-loop-helix DNA-binding domain"/>
    <property type="match status" value="1"/>
</dbReference>
<feature type="region of interest" description="Disordered" evidence="8">
    <location>
        <begin position="34"/>
        <end position="62"/>
    </location>
</feature>
<dbReference type="AlphaFoldDB" id="A0A9D3MBT7"/>
<evidence type="ECO:0000259" key="9">
    <source>
        <dbReference type="PROSITE" id="PS50888"/>
    </source>
</evidence>
<feature type="compositionally biased region" description="Low complexity" evidence="8">
    <location>
        <begin position="184"/>
        <end position="201"/>
    </location>
</feature>
<evidence type="ECO:0000256" key="4">
    <source>
        <dbReference type="ARBA" id="ARBA00022541"/>
    </source>
</evidence>
<evidence type="ECO:0000256" key="5">
    <source>
        <dbReference type="ARBA" id="ARBA00022782"/>
    </source>
</evidence>
<dbReference type="SUPFAM" id="SSF47459">
    <property type="entry name" value="HLH, helix-loop-helix DNA-binding domain"/>
    <property type="match status" value="1"/>
</dbReference>
<dbReference type="GO" id="GO:0048743">
    <property type="term" value="P:positive regulation of skeletal muscle fiber development"/>
    <property type="evidence" value="ECO:0007669"/>
    <property type="project" value="TreeGrafter"/>
</dbReference>
<organism evidence="10 11">
    <name type="scientific">Anguilla anguilla</name>
    <name type="common">European freshwater eel</name>
    <name type="synonym">Muraena anguilla</name>
    <dbReference type="NCBI Taxonomy" id="7936"/>
    <lineage>
        <taxon>Eukaryota</taxon>
        <taxon>Metazoa</taxon>
        <taxon>Chordata</taxon>
        <taxon>Craniata</taxon>
        <taxon>Vertebrata</taxon>
        <taxon>Euteleostomi</taxon>
        <taxon>Actinopterygii</taxon>
        <taxon>Neopterygii</taxon>
        <taxon>Teleostei</taxon>
        <taxon>Anguilliformes</taxon>
        <taxon>Anguillidae</taxon>
        <taxon>Anguilla</taxon>
    </lineage>
</organism>
<dbReference type="PANTHER" id="PTHR11534:SF4">
    <property type="entry name" value="MYOGENIC FACTOR 6"/>
    <property type="match status" value="1"/>
</dbReference>
<evidence type="ECO:0000256" key="6">
    <source>
        <dbReference type="ARBA" id="ARBA00023125"/>
    </source>
</evidence>
<dbReference type="FunFam" id="4.10.280.10:FF:000005">
    <property type="entry name" value="Myogenic factor"/>
    <property type="match status" value="1"/>
</dbReference>
<keyword evidence="11" id="KW-1185">Reference proteome</keyword>
<evidence type="ECO:0000313" key="10">
    <source>
        <dbReference type="EMBL" id="KAG5846109.1"/>
    </source>
</evidence>
<dbReference type="EMBL" id="JAFIRN010000007">
    <property type="protein sequence ID" value="KAG5846109.1"/>
    <property type="molecule type" value="Genomic_DNA"/>
</dbReference>
<feature type="region of interest" description="Disordered" evidence="8">
    <location>
        <begin position="178"/>
        <end position="216"/>
    </location>
</feature>
<dbReference type="Pfam" id="PF00010">
    <property type="entry name" value="HLH"/>
    <property type="match status" value="1"/>
</dbReference>
<comment type="subcellular location">
    <subcellularLocation>
        <location evidence="1">Nucleus</location>
    </subcellularLocation>
</comment>
<evidence type="ECO:0000313" key="11">
    <source>
        <dbReference type="Proteomes" id="UP001044222"/>
    </source>
</evidence>
<gene>
    <name evidence="10" type="ORF">ANANG_G00146260</name>
</gene>
<dbReference type="PANTHER" id="PTHR11534">
    <property type="entry name" value="MYOGENIC FACTOR"/>
    <property type="match status" value="1"/>
</dbReference>
<dbReference type="GO" id="GO:0035914">
    <property type="term" value="P:skeletal muscle cell differentiation"/>
    <property type="evidence" value="ECO:0007669"/>
    <property type="project" value="TreeGrafter"/>
</dbReference>
<reference evidence="10" key="1">
    <citation type="submission" date="2021-01" db="EMBL/GenBank/DDBJ databases">
        <title>A chromosome-scale assembly of European eel, Anguilla anguilla.</title>
        <authorList>
            <person name="Henkel C."/>
            <person name="Jong-Raadsen S.A."/>
            <person name="Dufour S."/>
            <person name="Weltzien F.-A."/>
            <person name="Palstra A.P."/>
            <person name="Pelster B."/>
            <person name="Spaink H.P."/>
            <person name="Van Den Thillart G.E."/>
            <person name="Jansen H."/>
            <person name="Zahm M."/>
            <person name="Klopp C."/>
            <person name="Cedric C."/>
            <person name="Louis A."/>
            <person name="Berthelot C."/>
            <person name="Parey E."/>
            <person name="Roest Crollius H."/>
            <person name="Montfort J."/>
            <person name="Robinson-Rechavi M."/>
            <person name="Bucao C."/>
            <person name="Bouchez O."/>
            <person name="Gislard M."/>
            <person name="Lluch J."/>
            <person name="Milhes M."/>
            <person name="Lampietro C."/>
            <person name="Lopez Roques C."/>
            <person name="Donnadieu C."/>
            <person name="Braasch I."/>
            <person name="Desvignes T."/>
            <person name="Postlethwait J."/>
            <person name="Bobe J."/>
            <person name="Guiguen Y."/>
            <person name="Dirks R."/>
        </authorList>
    </citation>
    <scope>NUCLEOTIDE SEQUENCE</scope>
    <source>
        <strain evidence="10">Tag_6206</strain>
        <tissue evidence="10">Liver</tissue>
    </source>
</reference>
<name>A0A9D3MBT7_ANGAN</name>
<dbReference type="GO" id="GO:0005634">
    <property type="term" value="C:nucleus"/>
    <property type="evidence" value="ECO:0007669"/>
    <property type="project" value="UniProtKB-SubCell"/>
</dbReference>
<keyword evidence="3" id="KW-0217">Developmental protein</keyword>
<evidence type="ECO:0000256" key="3">
    <source>
        <dbReference type="ARBA" id="ARBA00022473"/>
    </source>
</evidence>
<dbReference type="GO" id="GO:0000981">
    <property type="term" value="F:DNA-binding transcription factor activity, RNA polymerase II-specific"/>
    <property type="evidence" value="ECO:0007669"/>
    <property type="project" value="TreeGrafter"/>
</dbReference>
<keyword evidence="7" id="KW-0539">Nucleus</keyword>
<dbReference type="SMART" id="SM00353">
    <property type="entry name" value="HLH"/>
    <property type="match status" value="1"/>
</dbReference>